<name>A0A068NU17_FIMGI</name>
<dbReference type="PANTHER" id="PTHR43747">
    <property type="entry name" value="FAD-BINDING PROTEIN"/>
    <property type="match status" value="1"/>
</dbReference>
<evidence type="ECO:0000259" key="2">
    <source>
        <dbReference type="Pfam" id="PF01494"/>
    </source>
</evidence>
<proteinExistence type="inferred from homology"/>
<dbReference type="GO" id="GO:0071949">
    <property type="term" value="F:FAD binding"/>
    <property type="evidence" value="ECO:0007669"/>
    <property type="project" value="InterPro"/>
</dbReference>
<gene>
    <name evidence="3" type="ORF">OP10G_1696</name>
</gene>
<dbReference type="Pfam" id="PF01494">
    <property type="entry name" value="FAD_binding_3"/>
    <property type="match status" value="1"/>
</dbReference>
<protein>
    <submittedName>
        <fullName evidence="3">Halogenase</fullName>
    </submittedName>
</protein>
<accession>A0A068NU17</accession>
<dbReference type="STRING" id="661478.OP10G_1696"/>
<dbReference type="Proteomes" id="UP000027982">
    <property type="component" value="Chromosome"/>
</dbReference>
<dbReference type="eggNOG" id="COG0644">
    <property type="taxonomic scope" value="Bacteria"/>
</dbReference>
<dbReference type="InterPro" id="IPR050816">
    <property type="entry name" value="Flavin-dep_Halogenase_NPB"/>
</dbReference>
<dbReference type="Gene3D" id="3.50.50.60">
    <property type="entry name" value="FAD/NAD(P)-binding domain"/>
    <property type="match status" value="1"/>
</dbReference>
<dbReference type="OrthoDB" id="103324at2"/>
<dbReference type="InterPro" id="IPR036188">
    <property type="entry name" value="FAD/NAD-bd_sf"/>
</dbReference>
<dbReference type="RefSeq" id="WP_025226338.1">
    <property type="nucleotide sequence ID" value="NZ_CP007139.1"/>
</dbReference>
<dbReference type="AlphaFoldDB" id="A0A068NU17"/>
<organism evidence="3 4">
    <name type="scientific">Fimbriimonas ginsengisoli Gsoil 348</name>
    <dbReference type="NCBI Taxonomy" id="661478"/>
    <lineage>
        <taxon>Bacteria</taxon>
        <taxon>Bacillati</taxon>
        <taxon>Armatimonadota</taxon>
        <taxon>Fimbriimonadia</taxon>
        <taxon>Fimbriimonadales</taxon>
        <taxon>Fimbriimonadaceae</taxon>
        <taxon>Fimbriimonas</taxon>
    </lineage>
</organism>
<dbReference type="PANTHER" id="PTHR43747:SF1">
    <property type="entry name" value="SLR1998 PROTEIN"/>
    <property type="match status" value="1"/>
</dbReference>
<comment type="similarity">
    <text evidence="1">Belongs to the flavin-dependent halogenase family. Bacterial tryptophan halogenase subfamily.</text>
</comment>
<dbReference type="InterPro" id="IPR002938">
    <property type="entry name" value="FAD-bd"/>
</dbReference>
<evidence type="ECO:0000313" key="3">
    <source>
        <dbReference type="EMBL" id="AIE85064.1"/>
    </source>
</evidence>
<evidence type="ECO:0000313" key="4">
    <source>
        <dbReference type="Proteomes" id="UP000027982"/>
    </source>
</evidence>
<keyword evidence="4" id="KW-1185">Reference proteome</keyword>
<dbReference type="KEGG" id="fgi:OP10G_1696"/>
<dbReference type="HOGENOM" id="CLU_024648_4_0_0"/>
<sequence>MKVDVAIIGGGPGGSTCGGFLKKYQPGLKVAIFERDTFPRDHIGESQLPVIGAILHELGVWDKVEAADFPIKVGGTYRWGNSDDLWDFHFLPHGKFDDAPRPGKFEGQRRETALQVDRSIYDKILLDHARELGCDVYEATGVREVLRSGDTVKGLVLEDGQKVEARYYIDASGHSGFLRRAMGIGIEEPSALRNIAIWDYWQNAEWAVNIGVGGTRIQVMSVGYGWLWFIPLSPTRTSLGLVCPADYYKKSGMRPEELYMKAIQDEPRIRGLTRNGSREGQLSTTKDWSFVAERLTGENWFLVGEAAGFADPILSAGLSLTHASAREAAYTIMEMDRGSGKKWLRAEYDGRNRRRVLQHIKFADYWYTANAHFSDLKEYTREIARDAGLELDAEKAFQWLGTGGFIEEDLNVGGFGTVSFNALHQISRRLSDKPAIPATAGFNGFVLDLAGAEKVELAHYESGRVIPIPAYRRNGKLLPLTGLAAYLVMGLQHSPRISQALAMISHEMAKKGIRYTPVEHEGFVQTLEAMVRDGWVEPRAYATGDSLQNWQPEASSMIETNHDLDLPEDRRASSLA</sequence>
<feature type="domain" description="FAD-binding" evidence="2">
    <location>
        <begin position="2"/>
        <end position="360"/>
    </location>
</feature>
<dbReference type="EMBL" id="CP007139">
    <property type="protein sequence ID" value="AIE85064.1"/>
    <property type="molecule type" value="Genomic_DNA"/>
</dbReference>
<evidence type="ECO:0000256" key="1">
    <source>
        <dbReference type="ARBA" id="ARBA00038396"/>
    </source>
</evidence>
<dbReference type="PRINTS" id="PR00420">
    <property type="entry name" value="RNGMNOXGNASE"/>
</dbReference>
<reference evidence="3 4" key="1">
    <citation type="journal article" date="2014" name="PLoS ONE">
        <title>The first complete genome sequence of the class fimbriimonadia in the phylum armatimonadetes.</title>
        <authorList>
            <person name="Hu Z.Y."/>
            <person name="Wang Y.Z."/>
            <person name="Im W.T."/>
            <person name="Wang S.Y."/>
            <person name="Zhao G.P."/>
            <person name="Zheng H.J."/>
            <person name="Quan Z.X."/>
        </authorList>
    </citation>
    <scope>NUCLEOTIDE SEQUENCE [LARGE SCALE GENOMIC DNA]</scope>
    <source>
        <strain evidence="3">Gsoil 348</strain>
    </source>
</reference>
<dbReference type="SUPFAM" id="SSF51905">
    <property type="entry name" value="FAD/NAD(P)-binding domain"/>
    <property type="match status" value="1"/>
</dbReference>